<dbReference type="OrthoDB" id="2423195at2759"/>
<dbReference type="Proteomes" id="UP000663828">
    <property type="component" value="Unassembled WGS sequence"/>
</dbReference>
<proteinExistence type="predicted"/>
<comment type="subcellular location">
    <subcellularLocation>
        <location evidence="1">Cytoplasm</location>
    </subcellularLocation>
</comment>
<name>A0A814UWG2_ADIRI</name>
<comment type="caution">
    <text evidence="9">The sequence shown here is derived from an EMBL/GenBank/DDBJ whole genome shotgun (WGS) entry which is preliminary data.</text>
</comment>
<evidence type="ECO:0000259" key="7">
    <source>
        <dbReference type="Pfam" id="PF20173"/>
    </source>
</evidence>
<keyword evidence="4" id="KW-0863">Zinc-finger</keyword>
<keyword evidence="6" id="KW-0391">Immunity</keyword>
<keyword evidence="5" id="KW-0862">Zinc</keyword>
<dbReference type="GO" id="GO:0005737">
    <property type="term" value="C:cytoplasm"/>
    <property type="evidence" value="ECO:0007669"/>
    <property type="project" value="UniProtKB-SubCell"/>
</dbReference>
<dbReference type="EMBL" id="CAJNOR010000352">
    <property type="protein sequence ID" value="CAF0888509.1"/>
    <property type="molecule type" value="Genomic_DNA"/>
</dbReference>
<evidence type="ECO:0000256" key="1">
    <source>
        <dbReference type="ARBA" id="ARBA00004496"/>
    </source>
</evidence>
<evidence type="ECO:0000256" key="6">
    <source>
        <dbReference type="ARBA" id="ARBA00022859"/>
    </source>
</evidence>
<keyword evidence="2" id="KW-0963">Cytoplasm</keyword>
<feature type="domain" description="RZ-type" evidence="7">
    <location>
        <begin position="297"/>
        <end position="326"/>
    </location>
</feature>
<dbReference type="Pfam" id="PF20173">
    <property type="entry name" value="ZnF_RZ-type"/>
    <property type="match status" value="1"/>
</dbReference>
<dbReference type="GO" id="GO:0008270">
    <property type="term" value="F:zinc ion binding"/>
    <property type="evidence" value="ECO:0007669"/>
    <property type="project" value="UniProtKB-KW"/>
</dbReference>
<evidence type="ECO:0000256" key="3">
    <source>
        <dbReference type="ARBA" id="ARBA00022723"/>
    </source>
</evidence>
<reference evidence="9" key="1">
    <citation type="submission" date="2021-02" db="EMBL/GenBank/DDBJ databases">
        <authorList>
            <person name="Nowell W R."/>
        </authorList>
    </citation>
    <scope>NUCLEOTIDE SEQUENCE</scope>
</reference>
<keyword evidence="10" id="KW-1185">Reference proteome</keyword>
<dbReference type="AlphaFoldDB" id="A0A814UWG2"/>
<evidence type="ECO:0000256" key="5">
    <source>
        <dbReference type="ARBA" id="ARBA00022833"/>
    </source>
</evidence>
<protein>
    <recommendedName>
        <fullName evidence="7">RZ-type domain-containing protein</fullName>
    </recommendedName>
</protein>
<evidence type="ECO:0000313" key="9">
    <source>
        <dbReference type="EMBL" id="CAF1180996.1"/>
    </source>
</evidence>
<gene>
    <name evidence="9" type="ORF">EDS130_LOCUS24238</name>
    <name evidence="8" type="ORF">XAT740_LOCUS7382</name>
</gene>
<dbReference type="Proteomes" id="UP000663852">
    <property type="component" value="Unassembled WGS sequence"/>
</dbReference>
<evidence type="ECO:0000313" key="10">
    <source>
        <dbReference type="Proteomes" id="UP000663828"/>
    </source>
</evidence>
<keyword evidence="3" id="KW-0479">Metal-binding</keyword>
<accession>A0A814UWG2</accession>
<evidence type="ECO:0000256" key="4">
    <source>
        <dbReference type="ARBA" id="ARBA00022771"/>
    </source>
</evidence>
<evidence type="ECO:0000313" key="8">
    <source>
        <dbReference type="EMBL" id="CAF0888509.1"/>
    </source>
</evidence>
<evidence type="ECO:0000313" key="11">
    <source>
        <dbReference type="Proteomes" id="UP000663852"/>
    </source>
</evidence>
<organism evidence="9 11">
    <name type="scientific">Adineta ricciae</name>
    <name type="common">Rotifer</name>
    <dbReference type="NCBI Taxonomy" id="249248"/>
    <lineage>
        <taxon>Eukaryota</taxon>
        <taxon>Metazoa</taxon>
        <taxon>Spiralia</taxon>
        <taxon>Gnathifera</taxon>
        <taxon>Rotifera</taxon>
        <taxon>Eurotatoria</taxon>
        <taxon>Bdelloidea</taxon>
        <taxon>Adinetida</taxon>
        <taxon>Adinetidae</taxon>
        <taxon>Adineta</taxon>
    </lineage>
</organism>
<dbReference type="InterPro" id="IPR046439">
    <property type="entry name" value="ZF_RZ_dom"/>
</dbReference>
<evidence type="ECO:0000256" key="2">
    <source>
        <dbReference type="ARBA" id="ARBA00022490"/>
    </source>
</evidence>
<dbReference type="EMBL" id="CAJNOJ010000137">
    <property type="protein sequence ID" value="CAF1180996.1"/>
    <property type="molecule type" value="Genomic_DNA"/>
</dbReference>
<sequence>MYGESCPQKCRICDRDFVQEIFFVYEGEPDARFVFLPDCKHIIQVTALDQSINKFVNESNDKTAIRFPVCPRCSRRIYRCTRYTPVFNKVYGLISQDKKKILGDKSKEEMNQCRQELLIEYETMKMSSKEIVLHPTNKDFFSILTSKDHFFSNDKLNLFTNIIGFLIDIDKTAAEGFKKLPKDVFKRRVISSLSLVKNYLFTQRCGRNFAEQQLNDIDSELKRIRRVIYIESFICSIKRSLEAHEKDGLDCMQNLTSKVGPFTDDDQAKFNVLVEKFQYLNNLPGLRINEDERKSICGGANEVSDCPDCGERIGGQDHNLLETNRHSSLMDSLQYAAWSNEANLRQPPALH</sequence>
<dbReference type="GO" id="GO:0002376">
    <property type="term" value="P:immune system process"/>
    <property type="evidence" value="ECO:0007669"/>
    <property type="project" value="UniProtKB-KW"/>
</dbReference>